<feature type="compositionally biased region" description="Polar residues" evidence="1">
    <location>
        <begin position="254"/>
        <end position="267"/>
    </location>
</feature>
<feature type="region of interest" description="Disordered" evidence="1">
    <location>
        <begin position="253"/>
        <end position="279"/>
    </location>
</feature>
<dbReference type="Proteomes" id="UP000308901">
    <property type="component" value="Unassembled WGS sequence"/>
</dbReference>
<evidence type="ECO:0000313" key="3">
    <source>
        <dbReference type="Proteomes" id="UP000308901"/>
    </source>
</evidence>
<protein>
    <submittedName>
        <fullName evidence="2">Uncharacterized protein</fullName>
    </submittedName>
</protein>
<sequence>MIIYIYGSESFTKEIKELLNHSNIKFRLDENGEIKELKTLESLKNAIEDNPKNIYLIDDSKIIKKNTLNQKINFFKPKDGIEQEYLLDHGIGDISVDSMEELSKHIIKKLETEAFVQESNDIQDSIVEIVEDAYEKDEGDEKNYVQLDDELSNLLSNRNEKKSSIEPVIEEIDDLSSFIEQIDEKEIENSEDNQDEDILSSIKDLSFEEDFDIIEEKKEENTQGVDMPNEFAEFDALNEADILAALDGLDNEELSTQPLPSKVQTTELQKDNKSESIDIGSSSVDDIAKLISQLLNNKTLEITVKVKD</sequence>
<dbReference type="OrthoDB" id="5349106at2"/>
<evidence type="ECO:0000313" key="2">
    <source>
        <dbReference type="EMBL" id="TLP38417.1"/>
    </source>
</evidence>
<dbReference type="EMBL" id="VANU01000003">
    <property type="protein sequence ID" value="TLP38417.1"/>
    <property type="molecule type" value="Genomic_DNA"/>
</dbReference>
<accession>A0A5R8Y0X8</accession>
<proteinExistence type="predicted"/>
<keyword evidence="3" id="KW-1185">Reference proteome</keyword>
<organism evidence="2 3">
    <name type="scientific">Arcobacter arenosus</name>
    <dbReference type="NCBI Taxonomy" id="2576037"/>
    <lineage>
        <taxon>Bacteria</taxon>
        <taxon>Pseudomonadati</taxon>
        <taxon>Campylobacterota</taxon>
        <taxon>Epsilonproteobacteria</taxon>
        <taxon>Campylobacterales</taxon>
        <taxon>Arcobacteraceae</taxon>
        <taxon>Arcobacter</taxon>
    </lineage>
</organism>
<comment type="caution">
    <text evidence="2">The sequence shown here is derived from an EMBL/GenBank/DDBJ whole genome shotgun (WGS) entry which is preliminary data.</text>
</comment>
<evidence type="ECO:0000256" key="1">
    <source>
        <dbReference type="SAM" id="MobiDB-lite"/>
    </source>
</evidence>
<dbReference type="AlphaFoldDB" id="A0A5R8Y0X8"/>
<dbReference type="RefSeq" id="WP_138152412.1">
    <property type="nucleotide sequence ID" value="NZ_VANU01000003.1"/>
</dbReference>
<reference evidence="2 3" key="1">
    <citation type="submission" date="2019-05" db="EMBL/GenBank/DDBJ databases">
        <title>Arcobacter sp. nov., isolated from sea sediment.</title>
        <authorList>
            <person name="Kim W."/>
        </authorList>
    </citation>
    <scope>NUCLEOTIDE SEQUENCE [LARGE SCALE GENOMIC DNA]</scope>
    <source>
        <strain evidence="2 3">CAU 1517</strain>
    </source>
</reference>
<name>A0A5R8Y0X8_9BACT</name>
<gene>
    <name evidence="2" type="ORF">FDK22_08070</name>
</gene>